<evidence type="ECO:0000256" key="4">
    <source>
        <dbReference type="ARBA" id="ARBA00022679"/>
    </source>
</evidence>
<proteinExistence type="predicted"/>
<keyword evidence="9" id="KW-1185">Reference proteome</keyword>
<feature type="domain" description="Aminotransferase class I/classII large" evidence="7">
    <location>
        <begin position="13"/>
        <end position="55"/>
    </location>
</feature>
<evidence type="ECO:0000313" key="9">
    <source>
        <dbReference type="Proteomes" id="UP000000305"/>
    </source>
</evidence>
<comment type="cofactor">
    <cofactor evidence="1">
        <name>pyridoxal 5'-phosphate</name>
        <dbReference type="ChEBI" id="CHEBI:597326"/>
    </cofactor>
</comment>
<dbReference type="GO" id="GO:0016212">
    <property type="term" value="F:kynurenine-oxoglutarate transaminase activity"/>
    <property type="evidence" value="ECO:0007669"/>
    <property type="project" value="UniProtKB-EC"/>
</dbReference>
<dbReference type="OrthoDB" id="7365506at2759"/>
<keyword evidence="5" id="KW-0663">Pyridoxal phosphate</keyword>
<dbReference type="InParanoid" id="E9GKH3"/>
<dbReference type="InterPro" id="IPR015424">
    <property type="entry name" value="PyrdxlP-dep_Trfase"/>
</dbReference>
<dbReference type="GO" id="GO:0030170">
    <property type="term" value="F:pyridoxal phosphate binding"/>
    <property type="evidence" value="ECO:0007669"/>
    <property type="project" value="InterPro"/>
</dbReference>
<dbReference type="STRING" id="6669.E9GKH3"/>
<organism evidence="8 9">
    <name type="scientific">Daphnia pulex</name>
    <name type="common">Water flea</name>
    <dbReference type="NCBI Taxonomy" id="6669"/>
    <lineage>
        <taxon>Eukaryota</taxon>
        <taxon>Metazoa</taxon>
        <taxon>Ecdysozoa</taxon>
        <taxon>Arthropoda</taxon>
        <taxon>Crustacea</taxon>
        <taxon>Branchiopoda</taxon>
        <taxon>Diplostraca</taxon>
        <taxon>Cladocera</taxon>
        <taxon>Anomopoda</taxon>
        <taxon>Daphniidae</taxon>
        <taxon>Daphnia</taxon>
    </lineage>
</organism>
<evidence type="ECO:0000256" key="5">
    <source>
        <dbReference type="ARBA" id="ARBA00022898"/>
    </source>
</evidence>
<name>E9GKH3_DAPPU</name>
<dbReference type="KEGG" id="dpx:DAPPUDRAFT_244225"/>
<dbReference type="AlphaFoldDB" id="E9GKH3"/>
<dbReference type="Pfam" id="PF00155">
    <property type="entry name" value="Aminotran_1_2"/>
    <property type="match status" value="1"/>
</dbReference>
<accession>E9GKH3</accession>
<dbReference type="InterPro" id="IPR051326">
    <property type="entry name" value="Kynurenine-oxoglutarate_AT"/>
</dbReference>
<evidence type="ECO:0000256" key="1">
    <source>
        <dbReference type="ARBA" id="ARBA00001933"/>
    </source>
</evidence>
<comment type="pathway">
    <text evidence="6">Amino-acid degradation; L-kynurenine degradation; kynurenate from L-kynurenine: step 1/2.</text>
</comment>
<reference evidence="8 9" key="1">
    <citation type="journal article" date="2011" name="Science">
        <title>The ecoresponsive genome of Daphnia pulex.</title>
        <authorList>
            <person name="Colbourne J.K."/>
            <person name="Pfrender M.E."/>
            <person name="Gilbert D."/>
            <person name="Thomas W.K."/>
            <person name="Tucker A."/>
            <person name="Oakley T.H."/>
            <person name="Tokishita S."/>
            <person name="Aerts A."/>
            <person name="Arnold G.J."/>
            <person name="Basu M.K."/>
            <person name="Bauer D.J."/>
            <person name="Caceres C.E."/>
            <person name="Carmel L."/>
            <person name="Casola C."/>
            <person name="Choi J.H."/>
            <person name="Detter J.C."/>
            <person name="Dong Q."/>
            <person name="Dusheyko S."/>
            <person name="Eads B.D."/>
            <person name="Frohlich T."/>
            <person name="Geiler-Samerotte K.A."/>
            <person name="Gerlach D."/>
            <person name="Hatcher P."/>
            <person name="Jogdeo S."/>
            <person name="Krijgsveld J."/>
            <person name="Kriventseva E.V."/>
            <person name="Kultz D."/>
            <person name="Laforsch C."/>
            <person name="Lindquist E."/>
            <person name="Lopez J."/>
            <person name="Manak J.R."/>
            <person name="Muller J."/>
            <person name="Pangilinan J."/>
            <person name="Patwardhan R.P."/>
            <person name="Pitluck S."/>
            <person name="Pritham E.J."/>
            <person name="Rechtsteiner A."/>
            <person name="Rho M."/>
            <person name="Rogozin I.B."/>
            <person name="Sakarya O."/>
            <person name="Salamov A."/>
            <person name="Schaack S."/>
            <person name="Shapiro H."/>
            <person name="Shiga Y."/>
            <person name="Skalitzky C."/>
            <person name="Smith Z."/>
            <person name="Souvorov A."/>
            <person name="Sung W."/>
            <person name="Tang Z."/>
            <person name="Tsuchiya D."/>
            <person name="Tu H."/>
            <person name="Vos H."/>
            <person name="Wang M."/>
            <person name="Wolf Y.I."/>
            <person name="Yamagata H."/>
            <person name="Yamada T."/>
            <person name="Ye Y."/>
            <person name="Shaw J.R."/>
            <person name="Andrews J."/>
            <person name="Crease T.J."/>
            <person name="Tang H."/>
            <person name="Lucas S.M."/>
            <person name="Robertson H.M."/>
            <person name="Bork P."/>
            <person name="Koonin E.V."/>
            <person name="Zdobnov E.M."/>
            <person name="Grigoriev I.V."/>
            <person name="Lynch M."/>
            <person name="Boore J.L."/>
        </authorList>
    </citation>
    <scope>NUCLEOTIDE SEQUENCE [LARGE SCALE GENOMIC DNA]</scope>
</reference>
<dbReference type="InterPro" id="IPR004839">
    <property type="entry name" value="Aminotransferase_I/II_large"/>
</dbReference>
<evidence type="ECO:0000256" key="2">
    <source>
        <dbReference type="ARBA" id="ARBA00012751"/>
    </source>
</evidence>
<dbReference type="HOGENOM" id="CLU_3034483_0_0_1"/>
<keyword evidence="3" id="KW-0032">Aminotransferase</keyword>
<keyword evidence="4" id="KW-0808">Transferase</keyword>
<dbReference type="Gene3D" id="3.40.640.10">
    <property type="entry name" value="Type I PLP-dependent aspartate aminotransferase-like (Major domain)"/>
    <property type="match status" value="1"/>
</dbReference>
<sequence>MDDAELTSIFTDSTKAIIVNTPNNPLGKIFKQKELEFIGQLCIKFDALCIMDEVY</sequence>
<evidence type="ECO:0000259" key="7">
    <source>
        <dbReference type="Pfam" id="PF00155"/>
    </source>
</evidence>
<dbReference type="Proteomes" id="UP000000305">
    <property type="component" value="Unassembled WGS sequence"/>
</dbReference>
<evidence type="ECO:0000256" key="3">
    <source>
        <dbReference type="ARBA" id="ARBA00022576"/>
    </source>
</evidence>
<dbReference type="InterPro" id="IPR015421">
    <property type="entry name" value="PyrdxlP-dep_Trfase_major"/>
</dbReference>
<evidence type="ECO:0000256" key="6">
    <source>
        <dbReference type="ARBA" id="ARBA00024016"/>
    </source>
</evidence>
<dbReference type="EMBL" id="GL732549">
    <property type="protein sequence ID" value="EFX80064.1"/>
    <property type="molecule type" value="Genomic_DNA"/>
</dbReference>
<dbReference type="eggNOG" id="KOG0257">
    <property type="taxonomic scope" value="Eukaryota"/>
</dbReference>
<protein>
    <recommendedName>
        <fullName evidence="2">kynurenine--oxoglutarate transaminase</fullName>
        <ecNumber evidence="2">2.6.1.7</ecNumber>
    </recommendedName>
</protein>
<dbReference type="UniPathway" id="UPA00334">
    <property type="reaction ID" value="UER00726"/>
</dbReference>
<dbReference type="PANTHER" id="PTHR43807:SF20">
    <property type="entry name" value="FI04487P"/>
    <property type="match status" value="1"/>
</dbReference>
<dbReference type="SUPFAM" id="SSF53383">
    <property type="entry name" value="PLP-dependent transferases"/>
    <property type="match status" value="1"/>
</dbReference>
<evidence type="ECO:0000313" key="8">
    <source>
        <dbReference type="EMBL" id="EFX80064.1"/>
    </source>
</evidence>
<dbReference type="GO" id="GO:0097053">
    <property type="term" value="P:L-kynurenine catabolic process"/>
    <property type="evidence" value="ECO:0007669"/>
    <property type="project" value="UniProtKB-UniPathway"/>
</dbReference>
<gene>
    <name evidence="8" type="ORF">DAPPUDRAFT_244225</name>
</gene>
<dbReference type="EC" id="2.6.1.7" evidence="2"/>
<dbReference type="PANTHER" id="PTHR43807">
    <property type="entry name" value="FI04487P"/>
    <property type="match status" value="1"/>
</dbReference>